<reference evidence="1" key="1">
    <citation type="submission" date="2015-05" db="UniProtKB">
        <authorList>
            <consortium name="EnsemblMetazoa"/>
        </authorList>
    </citation>
    <scope>IDENTIFICATION</scope>
</reference>
<proteinExistence type="predicted"/>
<sequence length="141" mass="15764">MWRSKCSLVEKSGIWMLQEEQVTSGQRYIYGIVRNGCQSHLATEIVSERSEIFGDNEELHFLITSSSDVFCDVFSRSMDGLVSGNDFFHQDTQERATAVQLDEPQAASDGGYPKNIFNQITGQIPDKLPTDMINNLGGNSH</sequence>
<protein>
    <submittedName>
        <fullName evidence="1">Uncharacterized protein</fullName>
    </submittedName>
</protein>
<name>T1I5Z0_RHOPR</name>
<organism evidence="1 2">
    <name type="scientific">Rhodnius prolixus</name>
    <name type="common">Triatomid bug</name>
    <dbReference type="NCBI Taxonomy" id="13249"/>
    <lineage>
        <taxon>Eukaryota</taxon>
        <taxon>Metazoa</taxon>
        <taxon>Ecdysozoa</taxon>
        <taxon>Arthropoda</taxon>
        <taxon>Hexapoda</taxon>
        <taxon>Insecta</taxon>
        <taxon>Pterygota</taxon>
        <taxon>Neoptera</taxon>
        <taxon>Paraneoptera</taxon>
        <taxon>Hemiptera</taxon>
        <taxon>Heteroptera</taxon>
        <taxon>Panheteroptera</taxon>
        <taxon>Cimicomorpha</taxon>
        <taxon>Reduviidae</taxon>
        <taxon>Triatominae</taxon>
        <taxon>Rhodnius</taxon>
    </lineage>
</organism>
<accession>T1I5Z0</accession>
<dbReference type="EnsemblMetazoa" id="RPRC011709-RA">
    <property type="protein sequence ID" value="RPRC011709-PA"/>
    <property type="gene ID" value="RPRC011709"/>
</dbReference>
<dbReference type="HOGENOM" id="CLU_1830232_0_0_1"/>
<dbReference type="AlphaFoldDB" id="T1I5Z0"/>
<keyword evidence="2" id="KW-1185">Reference proteome</keyword>
<dbReference type="InParanoid" id="T1I5Z0"/>
<dbReference type="EMBL" id="ACPB03000123">
    <property type="status" value="NOT_ANNOTATED_CDS"/>
    <property type="molecule type" value="Genomic_DNA"/>
</dbReference>
<dbReference type="Proteomes" id="UP000015103">
    <property type="component" value="Unassembled WGS sequence"/>
</dbReference>
<evidence type="ECO:0000313" key="2">
    <source>
        <dbReference type="Proteomes" id="UP000015103"/>
    </source>
</evidence>
<dbReference type="VEuPathDB" id="VectorBase:RPRC011709"/>
<evidence type="ECO:0000313" key="1">
    <source>
        <dbReference type="EnsemblMetazoa" id="RPRC011709-PA"/>
    </source>
</evidence>